<organism>
    <name type="scientific">Pediculus humanus subsp. corporis</name>
    <name type="common">Body louse</name>
    <dbReference type="NCBI Taxonomy" id="121224"/>
    <lineage>
        <taxon>Eukaryota</taxon>
        <taxon>Metazoa</taxon>
        <taxon>Ecdysozoa</taxon>
        <taxon>Arthropoda</taxon>
        <taxon>Hexapoda</taxon>
        <taxon>Insecta</taxon>
        <taxon>Pterygota</taxon>
        <taxon>Neoptera</taxon>
        <taxon>Paraneoptera</taxon>
        <taxon>Psocodea</taxon>
        <taxon>Troctomorpha</taxon>
        <taxon>Phthiraptera</taxon>
        <taxon>Anoplura</taxon>
        <taxon>Pediculidae</taxon>
        <taxon>Pediculus</taxon>
    </lineage>
</organism>
<dbReference type="PROSITE" id="PS50017">
    <property type="entry name" value="DEATH_DOMAIN"/>
    <property type="match status" value="1"/>
</dbReference>
<dbReference type="GeneID" id="8231319"/>
<reference evidence="2" key="2">
    <citation type="submission" date="2007-04" db="EMBL/GenBank/DDBJ databases">
        <title>The genome of the human body louse.</title>
        <authorList>
            <consortium name="The Human Body Louse Genome Consortium"/>
            <person name="Kirkness E."/>
            <person name="Walenz B."/>
            <person name="Hass B."/>
            <person name="Bruggner R."/>
            <person name="Strausberg R."/>
        </authorList>
    </citation>
    <scope>NUCLEOTIDE SEQUENCE</scope>
    <source>
        <strain evidence="2">USDA</strain>
    </source>
</reference>
<reference evidence="2" key="1">
    <citation type="submission" date="2007-04" db="EMBL/GenBank/DDBJ databases">
        <title>Annotation of Pediculus humanus corporis strain USDA.</title>
        <authorList>
            <person name="Kirkness E."/>
            <person name="Hannick L."/>
            <person name="Hass B."/>
            <person name="Bruggner R."/>
            <person name="Lawson D."/>
            <person name="Bidwell S."/>
            <person name="Joardar V."/>
            <person name="Caler E."/>
            <person name="Walenz B."/>
            <person name="Inman J."/>
            <person name="Schobel S."/>
            <person name="Galinsky K."/>
            <person name="Amedeo P."/>
            <person name="Strausberg R."/>
        </authorList>
    </citation>
    <scope>NUCLEOTIDE SEQUENCE</scope>
    <source>
        <strain evidence="2">USDA</strain>
    </source>
</reference>
<dbReference type="CTD" id="8231319"/>
<dbReference type="Proteomes" id="UP000009046">
    <property type="component" value="Unassembled WGS sequence"/>
</dbReference>
<dbReference type="VEuPathDB" id="VectorBase:PHUM076800"/>
<accession>E0VC14</accession>
<evidence type="ECO:0000313" key="4">
    <source>
        <dbReference type="Proteomes" id="UP000009046"/>
    </source>
</evidence>
<reference evidence="3" key="3">
    <citation type="submission" date="2021-02" db="UniProtKB">
        <authorList>
            <consortium name="EnsemblMetazoa"/>
        </authorList>
    </citation>
    <scope>IDENTIFICATION</scope>
    <source>
        <strain evidence="3">USDA</strain>
    </source>
</reference>
<dbReference type="AlphaFoldDB" id="E0VC14"/>
<dbReference type="KEGG" id="phu:Phum_PHUM076800"/>
<name>E0VC14_PEDHC</name>
<dbReference type="InParanoid" id="E0VC14"/>
<evidence type="ECO:0000313" key="3">
    <source>
        <dbReference type="EnsemblMetazoa" id="PHUM076800-PA"/>
    </source>
</evidence>
<evidence type="ECO:0000313" key="2">
    <source>
        <dbReference type="EMBL" id="EEB10920.1"/>
    </source>
</evidence>
<dbReference type="RefSeq" id="XP_002423658.1">
    <property type="nucleotide sequence ID" value="XM_002423613.1"/>
</dbReference>
<dbReference type="CDD" id="cd01670">
    <property type="entry name" value="Death"/>
    <property type="match status" value="1"/>
</dbReference>
<gene>
    <name evidence="3" type="primary">8231319</name>
    <name evidence="2" type="ORF">Phum_PHUM076800</name>
</gene>
<feature type="domain" description="Death" evidence="1">
    <location>
        <begin position="99"/>
        <end position="181"/>
    </location>
</feature>
<dbReference type="InterPro" id="IPR011029">
    <property type="entry name" value="DEATH-like_dom_sf"/>
</dbReference>
<dbReference type="SUPFAM" id="SSF47986">
    <property type="entry name" value="DEATH domain"/>
    <property type="match status" value="1"/>
</dbReference>
<dbReference type="EMBL" id="DS235044">
    <property type="protein sequence ID" value="EEB10920.1"/>
    <property type="molecule type" value="Genomic_DNA"/>
</dbReference>
<dbReference type="HOGENOM" id="CLU_1483720_0_0_1"/>
<dbReference type="EnsemblMetazoa" id="PHUM076800-RA">
    <property type="protein sequence ID" value="PHUM076800-PA"/>
    <property type="gene ID" value="PHUM076800"/>
</dbReference>
<dbReference type="InterPro" id="IPR000488">
    <property type="entry name" value="Death_dom"/>
</dbReference>
<sequence length="182" mass="21065">MQLNGNIEKSNYECQLNNNLFQFQNKPHLSIEYLEDESVKEIRNTKKSISLINVNNGKYFNIGSQTTINVNEFLVGKLNSLTSSSVEWNQLMNCDDKLTEDIIKLIALNYSENWKSLGKNLGFNSDVVNEIEIRNVNKTFMVYHTLKVYLKMYPNTSIGFIANILKKNCQFLILNKLLKIKN</sequence>
<keyword evidence="4" id="KW-1185">Reference proteome</keyword>
<dbReference type="Gene3D" id="1.10.533.10">
    <property type="entry name" value="Death Domain, Fas"/>
    <property type="match status" value="1"/>
</dbReference>
<proteinExistence type="predicted"/>
<dbReference type="EMBL" id="AAZO01000916">
    <property type="status" value="NOT_ANNOTATED_CDS"/>
    <property type="molecule type" value="Genomic_DNA"/>
</dbReference>
<dbReference type="GO" id="GO:0007165">
    <property type="term" value="P:signal transduction"/>
    <property type="evidence" value="ECO:0007669"/>
    <property type="project" value="InterPro"/>
</dbReference>
<evidence type="ECO:0000259" key="1">
    <source>
        <dbReference type="PROSITE" id="PS50017"/>
    </source>
</evidence>
<protein>
    <recommendedName>
        <fullName evidence="1">Death domain-containing protein</fullName>
    </recommendedName>
</protein>